<dbReference type="Pfam" id="PF00150">
    <property type="entry name" value="Cellulase"/>
    <property type="match status" value="1"/>
</dbReference>
<proteinExistence type="inferred from homology"/>
<keyword evidence="4" id="KW-0472">Membrane</keyword>
<dbReference type="InterPro" id="IPR001547">
    <property type="entry name" value="Glyco_hydro_5"/>
</dbReference>
<keyword evidence="4" id="KW-1133">Transmembrane helix</keyword>
<comment type="similarity">
    <text evidence="3">Belongs to the glycosyl hydrolase 5 (cellulase A) family.</text>
</comment>
<dbReference type="PANTHER" id="PTHR34142:SF1">
    <property type="entry name" value="GLYCOSIDE HYDROLASE FAMILY 5 DOMAIN-CONTAINING PROTEIN"/>
    <property type="match status" value="1"/>
</dbReference>
<evidence type="ECO:0000256" key="2">
    <source>
        <dbReference type="ARBA" id="ARBA00023295"/>
    </source>
</evidence>
<accession>A0ABP5SW35</accession>
<evidence type="ECO:0000313" key="6">
    <source>
        <dbReference type="EMBL" id="GAA2340104.1"/>
    </source>
</evidence>
<feature type="domain" description="Glycoside hydrolase family 5" evidence="5">
    <location>
        <begin position="57"/>
        <end position="303"/>
    </location>
</feature>
<feature type="transmembrane region" description="Helical" evidence="4">
    <location>
        <begin position="6"/>
        <end position="24"/>
    </location>
</feature>
<evidence type="ECO:0000313" key="7">
    <source>
        <dbReference type="Proteomes" id="UP001501444"/>
    </source>
</evidence>
<dbReference type="InterPro" id="IPR017853">
    <property type="entry name" value="GH"/>
</dbReference>
<dbReference type="SUPFAM" id="SSF51445">
    <property type="entry name" value="(Trans)glycosidases"/>
    <property type="match status" value="1"/>
</dbReference>
<evidence type="ECO:0000256" key="1">
    <source>
        <dbReference type="ARBA" id="ARBA00022801"/>
    </source>
</evidence>
<dbReference type="Gene3D" id="3.20.20.80">
    <property type="entry name" value="Glycosidases"/>
    <property type="match status" value="1"/>
</dbReference>
<name>A0ABP5SW35_9ACTN</name>
<evidence type="ECO:0000259" key="5">
    <source>
        <dbReference type="Pfam" id="PF00150"/>
    </source>
</evidence>
<dbReference type="EMBL" id="BAAARV010000019">
    <property type="protein sequence ID" value="GAA2340104.1"/>
    <property type="molecule type" value="Genomic_DNA"/>
</dbReference>
<keyword evidence="7" id="KW-1185">Reference proteome</keyword>
<protein>
    <submittedName>
        <fullName evidence="6">Cellulase family glycosylhydrolase</fullName>
    </submittedName>
</protein>
<evidence type="ECO:0000256" key="3">
    <source>
        <dbReference type="RuleBase" id="RU361153"/>
    </source>
</evidence>
<organism evidence="6 7">
    <name type="scientific">Dactylosporangium salmoneum</name>
    <dbReference type="NCBI Taxonomy" id="53361"/>
    <lineage>
        <taxon>Bacteria</taxon>
        <taxon>Bacillati</taxon>
        <taxon>Actinomycetota</taxon>
        <taxon>Actinomycetes</taxon>
        <taxon>Micromonosporales</taxon>
        <taxon>Micromonosporaceae</taxon>
        <taxon>Dactylosporangium</taxon>
    </lineage>
</organism>
<keyword evidence="2 3" id="KW-0326">Glycosidase</keyword>
<dbReference type="Proteomes" id="UP001501444">
    <property type="component" value="Unassembled WGS sequence"/>
</dbReference>
<dbReference type="PANTHER" id="PTHR34142">
    <property type="entry name" value="ENDO-BETA-1,4-GLUCANASE A"/>
    <property type="match status" value="1"/>
</dbReference>
<sequence>MRTAVAGMFLIVAVVLSVILVGRLHHWNGASRHNSSPRPSGAAKQSGFHVKNGRLYDANNHEFVMRGVGQNHAVFPEKTPRMFSDVKAMGANTVRVELSTGVVAKRNDAADVAHVISLCRQNRLICVFVVTDTTGWGYRPEAIPQARAVDYWISIRRALIGQEKYAILDVANEPYVLDNFRTWPGDTIDSIHRLRQAGIRHTLMVDAPDWGQDLSFTMRDHAADVFAADPEHNTVFSIHVYGAFSRATNIHDYAGRYLKAKLPLAVTEFAYTHQDGDVDEDAIMSEAQAQGIGYLAWSWSGNSGDVSNLDMVNQFNAKSLTWWGRRVFDGPNGIRQTSREATVYTGTGRRPG</sequence>
<reference evidence="7" key="1">
    <citation type="journal article" date="2019" name="Int. J. Syst. Evol. Microbiol.">
        <title>The Global Catalogue of Microorganisms (GCM) 10K type strain sequencing project: providing services to taxonomists for standard genome sequencing and annotation.</title>
        <authorList>
            <consortium name="The Broad Institute Genomics Platform"/>
            <consortium name="The Broad Institute Genome Sequencing Center for Infectious Disease"/>
            <person name="Wu L."/>
            <person name="Ma J."/>
        </authorList>
    </citation>
    <scope>NUCLEOTIDE SEQUENCE [LARGE SCALE GENOMIC DNA]</scope>
    <source>
        <strain evidence="7">JCM 3272</strain>
    </source>
</reference>
<comment type="caution">
    <text evidence="6">The sequence shown here is derived from an EMBL/GenBank/DDBJ whole genome shotgun (WGS) entry which is preliminary data.</text>
</comment>
<evidence type="ECO:0000256" key="4">
    <source>
        <dbReference type="SAM" id="Phobius"/>
    </source>
</evidence>
<keyword evidence="4" id="KW-0812">Transmembrane</keyword>
<keyword evidence="1 3" id="KW-0378">Hydrolase</keyword>
<gene>
    <name evidence="6" type="ORF">GCM10010170_022770</name>
</gene>